<evidence type="ECO:0000313" key="6">
    <source>
        <dbReference type="Proteomes" id="UP001549920"/>
    </source>
</evidence>
<dbReference type="Gene3D" id="3.30.300.30">
    <property type="match status" value="1"/>
</dbReference>
<organism evidence="5 6">
    <name type="scientific">Loxostege sticticalis</name>
    <name type="common">Beet webworm moth</name>
    <dbReference type="NCBI Taxonomy" id="481309"/>
    <lineage>
        <taxon>Eukaryota</taxon>
        <taxon>Metazoa</taxon>
        <taxon>Ecdysozoa</taxon>
        <taxon>Arthropoda</taxon>
        <taxon>Hexapoda</taxon>
        <taxon>Insecta</taxon>
        <taxon>Pterygota</taxon>
        <taxon>Neoptera</taxon>
        <taxon>Endopterygota</taxon>
        <taxon>Lepidoptera</taxon>
        <taxon>Glossata</taxon>
        <taxon>Ditrysia</taxon>
        <taxon>Pyraloidea</taxon>
        <taxon>Crambidae</taxon>
        <taxon>Pyraustinae</taxon>
        <taxon>Loxostege</taxon>
    </lineage>
</organism>
<dbReference type="EMBL" id="JBEUOH010000015">
    <property type="protein sequence ID" value="KAL0879028.1"/>
    <property type="molecule type" value="Genomic_DNA"/>
</dbReference>
<reference evidence="5 6" key="1">
    <citation type="submission" date="2024-06" db="EMBL/GenBank/DDBJ databases">
        <title>A chromosome-level genome assembly of beet webworm, Loxostege sticticalis.</title>
        <authorList>
            <person name="Zhang Y."/>
        </authorList>
    </citation>
    <scope>NUCLEOTIDE SEQUENCE [LARGE SCALE GENOMIC DNA]</scope>
    <source>
        <strain evidence="5">AQ026</strain>
        <tissue evidence="5">Whole body</tissue>
    </source>
</reference>
<dbReference type="CDD" id="cd05911">
    <property type="entry name" value="Firefly_Luc_like"/>
    <property type="match status" value="1"/>
</dbReference>
<dbReference type="SUPFAM" id="SSF56801">
    <property type="entry name" value="Acetyl-CoA synthetase-like"/>
    <property type="match status" value="1"/>
</dbReference>
<dbReference type="InterPro" id="IPR000873">
    <property type="entry name" value="AMP-dep_synth/lig_dom"/>
</dbReference>
<feature type="domain" description="AMP-binding enzyme C-terminal" evidence="4">
    <location>
        <begin position="479"/>
        <end position="554"/>
    </location>
</feature>
<dbReference type="PANTHER" id="PTHR24096">
    <property type="entry name" value="LONG-CHAIN-FATTY-ACID--COA LIGASE"/>
    <property type="match status" value="1"/>
</dbReference>
<keyword evidence="6" id="KW-1185">Reference proteome</keyword>
<dbReference type="Proteomes" id="UP001549920">
    <property type="component" value="Unassembled WGS sequence"/>
</dbReference>
<protein>
    <recommendedName>
        <fullName evidence="7">4-coumarate--CoA ligase</fullName>
    </recommendedName>
</protein>
<dbReference type="Pfam" id="PF13193">
    <property type="entry name" value="AMP-binding_C"/>
    <property type="match status" value="1"/>
</dbReference>
<evidence type="ECO:0000256" key="2">
    <source>
        <dbReference type="ARBA" id="ARBA00023140"/>
    </source>
</evidence>
<evidence type="ECO:0008006" key="7">
    <source>
        <dbReference type="Google" id="ProtNLM"/>
    </source>
</evidence>
<dbReference type="Pfam" id="PF00501">
    <property type="entry name" value="AMP-binding"/>
    <property type="match status" value="1"/>
</dbReference>
<sequence length="565" mass="63159">MSCVTVRSKFIFDKFKAVSSAKLRKKHVWTNGNVVISPFKDVQIPETTVVDYVWRNLDKWPTKTAAVCAVTNRGYTYEQMYKLYQTFGANLRKKFNIKDGDTVALMSPNTPEYPVVSFGVLAAGGIVTTLNPIYTSYEVKRQIELSDVKLVVAHVDIVPVVKEALKLAKTDLKIIAIDVDRPLPEGTISYKELVEDKHVDFNILKEVNRKPDDVAFLPYSSGTTGLPKGTELTNKNFIANCEQQNTELRQYYPTSETYQDSVLAILPMFHSYGLSIIMLHKLSVGLRLVTLPKFQPDTFLNAMIQHRLNLMFLAPPMVLFLGSSPAVTKKHFENIHSITSGAAPLPSADIENLFRKADRELSFVQGYGMTEASPLVTLSPKGNKQYDAVGYAIPNVKLRVVDSNMNNLGPGETGELVIKGPNVMKGYKNNPEANKEVFLEGGWYRSGDVANIDETGMVYITDRLKELIKVKGYQVPPAELESVLKEHPKVHDAAVIGIPDLKTGERPLGFIVPKTDEKITNEEVIEFVAKRVASYKRIKDIVVIDSIPKNASGKILRRKLKENYC</sequence>
<gene>
    <name evidence="5" type="ORF">ABMA27_003996</name>
</gene>
<dbReference type="PROSITE" id="PS00455">
    <property type="entry name" value="AMP_BINDING"/>
    <property type="match status" value="1"/>
</dbReference>
<proteinExistence type="predicted"/>
<dbReference type="InterPro" id="IPR020845">
    <property type="entry name" value="AMP-binding_CS"/>
</dbReference>
<evidence type="ECO:0000256" key="1">
    <source>
        <dbReference type="ARBA" id="ARBA00004275"/>
    </source>
</evidence>
<name>A0ABR3HR33_LOXSC</name>
<accession>A0ABR3HR33</accession>
<evidence type="ECO:0000259" key="4">
    <source>
        <dbReference type="Pfam" id="PF13193"/>
    </source>
</evidence>
<dbReference type="InterPro" id="IPR045851">
    <property type="entry name" value="AMP-bd_C_sf"/>
</dbReference>
<dbReference type="Gene3D" id="3.40.50.12780">
    <property type="entry name" value="N-terminal domain of ligase-like"/>
    <property type="match status" value="1"/>
</dbReference>
<feature type="domain" description="AMP-dependent synthetase/ligase" evidence="3">
    <location>
        <begin position="54"/>
        <end position="427"/>
    </location>
</feature>
<dbReference type="PANTHER" id="PTHR24096:SF422">
    <property type="entry name" value="BCDNA.GH02901"/>
    <property type="match status" value="1"/>
</dbReference>
<keyword evidence="2" id="KW-0576">Peroxisome</keyword>
<comment type="caution">
    <text evidence="5">The sequence shown here is derived from an EMBL/GenBank/DDBJ whole genome shotgun (WGS) entry which is preliminary data.</text>
</comment>
<evidence type="ECO:0000313" key="5">
    <source>
        <dbReference type="EMBL" id="KAL0879028.1"/>
    </source>
</evidence>
<dbReference type="InterPro" id="IPR042099">
    <property type="entry name" value="ANL_N_sf"/>
</dbReference>
<evidence type="ECO:0000259" key="3">
    <source>
        <dbReference type="Pfam" id="PF00501"/>
    </source>
</evidence>
<dbReference type="InterPro" id="IPR025110">
    <property type="entry name" value="AMP-bd_C"/>
</dbReference>
<comment type="subcellular location">
    <subcellularLocation>
        <location evidence="1">Peroxisome</location>
    </subcellularLocation>
</comment>